<organism evidence="2">
    <name type="scientific">Melanopsichium pennsylvanicum 4</name>
    <dbReference type="NCBI Taxonomy" id="1398559"/>
    <lineage>
        <taxon>Eukaryota</taxon>
        <taxon>Fungi</taxon>
        <taxon>Dikarya</taxon>
        <taxon>Basidiomycota</taxon>
        <taxon>Ustilaginomycotina</taxon>
        <taxon>Ustilaginomycetes</taxon>
        <taxon>Ustilaginales</taxon>
        <taxon>Ustilaginaceae</taxon>
        <taxon>Melanopsichium</taxon>
    </lineage>
</organism>
<feature type="region of interest" description="Disordered" evidence="1">
    <location>
        <begin position="89"/>
        <end position="122"/>
    </location>
</feature>
<feature type="compositionally biased region" description="Basic and acidic residues" evidence="1">
    <location>
        <begin position="92"/>
        <end position="101"/>
    </location>
</feature>
<dbReference type="AlphaFoldDB" id="A0A077R6M1"/>
<feature type="region of interest" description="Disordered" evidence="1">
    <location>
        <begin position="28"/>
        <end position="69"/>
    </location>
</feature>
<name>A0A077R6M1_9BASI</name>
<sequence>MITDIILLLFLLSLIGGILLFVSYASSTSKNTSTTGSAASKSSSAAGTNAASGSSTGVTKLGGGTASFDWDKNEFRLKTNLRPVTQEELLENADRHGRDGGRFVTQHAESFRFGQKYPSSSS</sequence>
<evidence type="ECO:0000313" key="2">
    <source>
        <dbReference type="EMBL" id="CDI54617.1"/>
    </source>
</evidence>
<dbReference type="EMBL" id="HG529620">
    <property type="protein sequence ID" value="CDI54617.1"/>
    <property type="molecule type" value="Genomic_DNA"/>
</dbReference>
<accession>A0A077R6M1</accession>
<protein>
    <submittedName>
        <fullName evidence="2">Uncharacterized protein</fullName>
    </submittedName>
</protein>
<evidence type="ECO:0000256" key="1">
    <source>
        <dbReference type="SAM" id="MobiDB-lite"/>
    </source>
</evidence>
<feature type="compositionally biased region" description="Low complexity" evidence="1">
    <location>
        <begin position="28"/>
        <end position="57"/>
    </location>
</feature>
<proteinExistence type="predicted"/>
<reference evidence="2" key="1">
    <citation type="journal article" date="2014" name="Genome Biol. Evol.">
        <title>Gene Loss Rather Than Gene Gain Is Associated with a Host Jump from Monocots to Dicots in the Smut Fungus Melanopsichium pennsylvanicum.</title>
        <authorList>
            <person name="Sharma R."/>
            <person name="Mishra B."/>
            <person name="Runge F."/>
            <person name="Thines M."/>
        </authorList>
    </citation>
    <scope>NUCLEOTIDE SEQUENCE</scope>
    <source>
        <strain evidence="2">4</strain>
    </source>
</reference>